<feature type="region of interest" description="Disordered" evidence="1">
    <location>
        <begin position="224"/>
        <end position="266"/>
    </location>
</feature>
<feature type="compositionally biased region" description="Basic residues" evidence="1">
    <location>
        <begin position="239"/>
        <end position="253"/>
    </location>
</feature>
<organism evidence="3 4">
    <name type="scientific">Polarella glacialis</name>
    <name type="common">Dinoflagellate</name>
    <dbReference type="NCBI Taxonomy" id="89957"/>
    <lineage>
        <taxon>Eukaryota</taxon>
        <taxon>Sar</taxon>
        <taxon>Alveolata</taxon>
        <taxon>Dinophyceae</taxon>
        <taxon>Suessiales</taxon>
        <taxon>Suessiaceae</taxon>
        <taxon>Polarella</taxon>
    </lineage>
</organism>
<dbReference type="PROSITE" id="PS51489">
    <property type="entry name" value="BUB1_N"/>
    <property type="match status" value="1"/>
</dbReference>
<dbReference type="Pfam" id="PF08311">
    <property type="entry name" value="Mad3_BUB1_I"/>
    <property type="match status" value="1"/>
</dbReference>
<evidence type="ECO:0000313" key="4">
    <source>
        <dbReference type="Proteomes" id="UP000654075"/>
    </source>
</evidence>
<dbReference type="AlphaFoldDB" id="A0A813DYS1"/>
<name>A0A813DYS1_POLGL</name>
<evidence type="ECO:0000256" key="1">
    <source>
        <dbReference type="SAM" id="MobiDB-lite"/>
    </source>
</evidence>
<evidence type="ECO:0000313" key="3">
    <source>
        <dbReference type="EMBL" id="CAE8590574.1"/>
    </source>
</evidence>
<dbReference type="SMART" id="SM00777">
    <property type="entry name" value="Mad3_BUB1_I"/>
    <property type="match status" value="1"/>
</dbReference>
<feature type="domain" description="BUB1 N-terminal" evidence="2">
    <location>
        <begin position="87"/>
        <end position="248"/>
    </location>
</feature>
<feature type="compositionally biased region" description="Low complexity" evidence="1">
    <location>
        <begin position="313"/>
        <end position="323"/>
    </location>
</feature>
<dbReference type="GO" id="GO:0004672">
    <property type="term" value="F:protein kinase activity"/>
    <property type="evidence" value="ECO:0007669"/>
    <property type="project" value="TreeGrafter"/>
</dbReference>
<dbReference type="InterPro" id="IPR013212">
    <property type="entry name" value="Mad3/Bub1_I"/>
</dbReference>
<keyword evidence="4" id="KW-1185">Reference proteome</keyword>
<feature type="compositionally biased region" description="Polar residues" evidence="1">
    <location>
        <begin position="346"/>
        <end position="370"/>
    </location>
</feature>
<sequence length="437" mass="50096">MLATASGSLACKGLPLPPAAALYGKENKDLPHANVVRGIRDSELASSYLEKQGVVADAGLEKPLAQRSAGPLFPKGLSREEQERADFERSVAAKPGSGVDLVHAWTEYIQWAADQPDSSDEEARLLARGCAALAGDPRLRGDVRHLRLWVRHASHLPEPQGVFDFLEDQGIGVGHALRYEAHAAELERQRHFTEAEAQYLLGLGRGAEPKERLQNRLEEFRGRMQKRAARDEKLQQKQLQKKKQQPRQHHQQHHQQQQEQLQQQEQQEQQQEEQRQQQEQQQLQRKQQQLQEQQQQQQQQQQKQQQQQQQQQKQQQHQQQQEEAPPSSPLPVASCLPTQRLVATQRVVQPQGSKASFVQPLSQPLGSQAARSLEQRRELFEEVEARACEQKQQQQQHQQHQQQQQQREQFEEEEARALKQQKTDAFVCYQSPIPSGA</sequence>
<dbReference type="Proteomes" id="UP000654075">
    <property type="component" value="Unassembled WGS sequence"/>
</dbReference>
<dbReference type="OrthoDB" id="248495at2759"/>
<feature type="non-terminal residue" evidence="3">
    <location>
        <position position="1"/>
    </location>
</feature>
<proteinExistence type="predicted"/>
<feature type="region of interest" description="Disordered" evidence="1">
    <location>
        <begin position="346"/>
        <end position="418"/>
    </location>
</feature>
<gene>
    <name evidence="3" type="ORF">PGLA1383_LOCUS9292</name>
</gene>
<dbReference type="GO" id="GO:0051754">
    <property type="term" value="P:meiotic sister chromatid cohesion, centromeric"/>
    <property type="evidence" value="ECO:0007669"/>
    <property type="project" value="TreeGrafter"/>
</dbReference>
<reference evidence="3" key="1">
    <citation type="submission" date="2021-02" db="EMBL/GenBank/DDBJ databases">
        <authorList>
            <person name="Dougan E. K."/>
            <person name="Rhodes N."/>
            <person name="Thang M."/>
            <person name="Chan C."/>
        </authorList>
    </citation>
    <scope>NUCLEOTIDE SEQUENCE</scope>
</reference>
<accession>A0A813DYS1</accession>
<dbReference type="PANTHER" id="PTHR14030:SF4">
    <property type="entry name" value="BUB1 KINASE, ISOFORM A-RELATED"/>
    <property type="match status" value="1"/>
</dbReference>
<dbReference type="EMBL" id="CAJNNV010004357">
    <property type="protein sequence ID" value="CAE8590574.1"/>
    <property type="molecule type" value="Genomic_DNA"/>
</dbReference>
<dbReference type="GO" id="GO:0032991">
    <property type="term" value="C:protein-containing complex"/>
    <property type="evidence" value="ECO:0007669"/>
    <property type="project" value="UniProtKB-ARBA"/>
</dbReference>
<comment type="caution">
    <text evidence="3">The sequence shown here is derived from an EMBL/GenBank/DDBJ whole genome shotgun (WGS) entry which is preliminary data.</text>
</comment>
<dbReference type="PANTHER" id="PTHR14030">
    <property type="entry name" value="MITOTIC CHECKPOINT SERINE/THREONINE-PROTEIN KINASE BUB1"/>
    <property type="match status" value="1"/>
</dbReference>
<feature type="compositionally biased region" description="Basic and acidic residues" evidence="1">
    <location>
        <begin position="224"/>
        <end position="235"/>
    </location>
</feature>
<feature type="region of interest" description="Disordered" evidence="1">
    <location>
        <begin position="313"/>
        <end position="334"/>
    </location>
</feature>
<evidence type="ECO:0000259" key="2">
    <source>
        <dbReference type="PROSITE" id="PS51489"/>
    </source>
</evidence>
<dbReference type="GO" id="GO:0007094">
    <property type="term" value="P:mitotic spindle assembly checkpoint signaling"/>
    <property type="evidence" value="ECO:0007669"/>
    <property type="project" value="InterPro"/>
</dbReference>
<feature type="compositionally biased region" description="Basic and acidic residues" evidence="1">
    <location>
        <begin position="373"/>
        <end position="389"/>
    </location>
</feature>
<feature type="compositionally biased region" description="Low complexity" evidence="1">
    <location>
        <begin position="390"/>
        <end position="407"/>
    </location>
</feature>
<feature type="compositionally biased region" description="Low complexity" evidence="1">
    <location>
        <begin position="254"/>
        <end position="266"/>
    </location>
</feature>
<dbReference type="Gene3D" id="1.25.40.430">
    <property type="match status" value="1"/>
</dbReference>
<protein>
    <recommendedName>
        <fullName evidence="2">BUB1 N-terminal domain-containing protein</fullName>
    </recommendedName>
</protein>
<dbReference type="InterPro" id="IPR015661">
    <property type="entry name" value="Bub1/Mad3"/>
</dbReference>